<evidence type="ECO:0000313" key="2">
    <source>
        <dbReference type="Proteomes" id="UP000306402"/>
    </source>
</evidence>
<keyword evidence="2" id="KW-1185">Reference proteome</keyword>
<evidence type="ECO:0000313" key="1">
    <source>
        <dbReference type="EMBL" id="TLU98886.1"/>
    </source>
</evidence>
<dbReference type="EMBL" id="VCEJ01000005">
    <property type="protein sequence ID" value="TLU98886.1"/>
    <property type="molecule type" value="Genomic_DNA"/>
</dbReference>
<dbReference type="RefSeq" id="WP_138367176.1">
    <property type="nucleotide sequence ID" value="NZ_VCEJ01000005.1"/>
</dbReference>
<dbReference type="OrthoDB" id="1067077at2"/>
<proteinExistence type="predicted"/>
<name>A0A5R9KS21_9BACT</name>
<gene>
    <name evidence="1" type="ORF">FEN17_20050</name>
</gene>
<organism evidence="1 2">
    <name type="scientific">Dyadobacter luticola</name>
    <dbReference type="NCBI Taxonomy" id="1979387"/>
    <lineage>
        <taxon>Bacteria</taxon>
        <taxon>Pseudomonadati</taxon>
        <taxon>Bacteroidota</taxon>
        <taxon>Cytophagia</taxon>
        <taxon>Cytophagales</taxon>
        <taxon>Spirosomataceae</taxon>
        <taxon>Dyadobacter</taxon>
    </lineage>
</organism>
<accession>A0A5R9KS21</accession>
<comment type="caution">
    <text evidence="1">The sequence shown here is derived from an EMBL/GenBank/DDBJ whole genome shotgun (WGS) entry which is preliminary data.</text>
</comment>
<reference evidence="1 2" key="1">
    <citation type="submission" date="2019-05" db="EMBL/GenBank/DDBJ databases">
        <authorList>
            <person name="Qu J.-H."/>
        </authorList>
    </citation>
    <scope>NUCLEOTIDE SEQUENCE [LARGE SCALE GENOMIC DNA]</scope>
    <source>
        <strain evidence="1 2">T17</strain>
    </source>
</reference>
<dbReference type="Proteomes" id="UP000306402">
    <property type="component" value="Unassembled WGS sequence"/>
</dbReference>
<sequence length="185" mass="21875">MKLIELVQIVPEHLYAVRYEGNEQNEYDRIFDSWDDIEYLDQFFTYNADDLLTPFYDFCTIEEAVSKTLIEASKFDDRLFKAASNGQFSVEMADIFKPLVQSIKRGGKWEESKAYGPERKSWLRLYAIRTSYDVYVVTGGAIKLTRKMEDREHTRIELKKLNVVAQFLRNNGFETHDDFVYLDFK</sequence>
<dbReference type="AlphaFoldDB" id="A0A5R9KS21"/>
<protein>
    <submittedName>
        <fullName evidence="1">Uncharacterized protein</fullName>
    </submittedName>
</protein>